<protein>
    <submittedName>
        <fullName evidence="12">Putative nucleoporin</fullName>
    </submittedName>
</protein>
<reference evidence="12" key="1">
    <citation type="journal article" date="2012" name="Proc. Natl. Acad. Sci. U.S.A.">
        <title>Antigenic diversity is generated by distinct evolutionary mechanisms in African trypanosome species.</title>
        <authorList>
            <person name="Jackson A.P."/>
            <person name="Berry A."/>
            <person name="Aslett M."/>
            <person name="Allison H.C."/>
            <person name="Burton P."/>
            <person name="Vavrova-Anderson J."/>
            <person name="Brown R."/>
            <person name="Browne H."/>
            <person name="Corton N."/>
            <person name="Hauser H."/>
            <person name="Gamble J."/>
            <person name="Gilderthorp R."/>
            <person name="Marcello L."/>
            <person name="McQuillan J."/>
            <person name="Otto T.D."/>
            <person name="Quail M.A."/>
            <person name="Sanders M.J."/>
            <person name="van Tonder A."/>
            <person name="Ginger M.L."/>
            <person name="Field M.C."/>
            <person name="Barry J.D."/>
            <person name="Hertz-Fowler C."/>
            <person name="Berriman M."/>
        </authorList>
    </citation>
    <scope>NUCLEOTIDE SEQUENCE</scope>
    <source>
        <strain evidence="12">Y486</strain>
    </source>
</reference>
<keyword evidence="8" id="KW-0906">Nuclear pore complex</keyword>
<evidence type="ECO:0000256" key="4">
    <source>
        <dbReference type="ARBA" id="ARBA00022813"/>
    </source>
</evidence>
<name>G0U9W8_TRYVY</name>
<dbReference type="PANTHER" id="PTHR23198:SF6">
    <property type="entry name" value="NUCLEAR PORE COMPLEX PROTEIN NUP98-NUP96"/>
    <property type="match status" value="1"/>
</dbReference>
<keyword evidence="4" id="KW-0068">Autocatalytic cleavage</keyword>
<dbReference type="InterPro" id="IPR037665">
    <property type="entry name" value="Nucleoporin_S59-like"/>
</dbReference>
<feature type="compositionally biased region" description="Gly residues" evidence="10">
    <location>
        <begin position="37"/>
        <end position="111"/>
    </location>
</feature>
<dbReference type="Pfam" id="PF04096">
    <property type="entry name" value="Nucleoporin2"/>
    <property type="match status" value="1"/>
</dbReference>
<feature type="compositionally biased region" description="Gly residues" evidence="10">
    <location>
        <begin position="361"/>
        <end position="387"/>
    </location>
</feature>
<feature type="compositionally biased region" description="Polar residues" evidence="10">
    <location>
        <begin position="763"/>
        <end position="774"/>
    </location>
</feature>
<dbReference type="GO" id="GO:0034398">
    <property type="term" value="P:telomere tethering at nuclear periphery"/>
    <property type="evidence" value="ECO:0007669"/>
    <property type="project" value="TreeGrafter"/>
</dbReference>
<dbReference type="GO" id="GO:0000973">
    <property type="term" value="P:post-transcriptional tethering of RNA polymerase II gene DNA at nuclear periphery"/>
    <property type="evidence" value="ECO:0007669"/>
    <property type="project" value="TreeGrafter"/>
</dbReference>
<feature type="compositionally biased region" description="Polar residues" evidence="10">
    <location>
        <begin position="784"/>
        <end position="798"/>
    </location>
</feature>
<dbReference type="GO" id="GO:0003723">
    <property type="term" value="F:RNA binding"/>
    <property type="evidence" value="ECO:0007669"/>
    <property type="project" value="TreeGrafter"/>
</dbReference>
<evidence type="ECO:0000313" key="12">
    <source>
        <dbReference type="EMBL" id="CCC52599.1"/>
    </source>
</evidence>
<evidence type="ECO:0000256" key="2">
    <source>
        <dbReference type="ARBA" id="ARBA00008926"/>
    </source>
</evidence>
<gene>
    <name evidence="12" type="ORF">TVY486_1100840</name>
</gene>
<dbReference type="SUPFAM" id="SSF82215">
    <property type="entry name" value="C-terminal autoproteolytic domain of nucleoporin nup98"/>
    <property type="match status" value="1"/>
</dbReference>
<evidence type="ECO:0000256" key="6">
    <source>
        <dbReference type="ARBA" id="ARBA00022927"/>
    </source>
</evidence>
<comment type="similarity">
    <text evidence="2">Belongs to the nucleoporin GLFG family.</text>
</comment>
<keyword evidence="6" id="KW-0653">Protein transport</keyword>
<feature type="compositionally biased region" description="Gly residues" evidence="10">
    <location>
        <begin position="402"/>
        <end position="422"/>
    </location>
</feature>
<dbReference type="PANTHER" id="PTHR23198">
    <property type="entry name" value="NUCLEOPORIN"/>
    <property type="match status" value="1"/>
</dbReference>
<dbReference type="Gene3D" id="3.30.1610.10">
    <property type="entry name" value="Peptidase S59, nucleoporin"/>
    <property type="match status" value="1"/>
</dbReference>
<proteinExistence type="inferred from homology"/>
<evidence type="ECO:0000259" key="11">
    <source>
        <dbReference type="PROSITE" id="PS51434"/>
    </source>
</evidence>
<organism evidence="12">
    <name type="scientific">Trypanosoma vivax (strain Y486)</name>
    <dbReference type="NCBI Taxonomy" id="1055687"/>
    <lineage>
        <taxon>Eukaryota</taxon>
        <taxon>Discoba</taxon>
        <taxon>Euglenozoa</taxon>
        <taxon>Kinetoplastea</taxon>
        <taxon>Metakinetoplastina</taxon>
        <taxon>Trypanosomatida</taxon>
        <taxon>Trypanosomatidae</taxon>
        <taxon>Trypanosoma</taxon>
        <taxon>Duttonella</taxon>
    </lineage>
</organism>
<dbReference type="GO" id="GO:0044614">
    <property type="term" value="C:nuclear pore cytoplasmic filaments"/>
    <property type="evidence" value="ECO:0007669"/>
    <property type="project" value="TreeGrafter"/>
</dbReference>
<feature type="region of interest" description="Disordered" evidence="10">
    <location>
        <begin position="283"/>
        <end position="422"/>
    </location>
</feature>
<dbReference type="EMBL" id="HE573027">
    <property type="protein sequence ID" value="CCC52599.1"/>
    <property type="molecule type" value="Genomic_DNA"/>
</dbReference>
<dbReference type="GO" id="GO:0006405">
    <property type="term" value="P:RNA export from nucleus"/>
    <property type="evidence" value="ECO:0007669"/>
    <property type="project" value="TreeGrafter"/>
</dbReference>
<dbReference type="VEuPathDB" id="TriTrypDB:TvY486_1100840"/>
<evidence type="ECO:0000256" key="8">
    <source>
        <dbReference type="ARBA" id="ARBA00023132"/>
    </source>
</evidence>
<feature type="compositionally biased region" description="Gly residues" evidence="10">
    <location>
        <begin position="125"/>
        <end position="239"/>
    </location>
</feature>
<evidence type="ECO:0000256" key="10">
    <source>
        <dbReference type="SAM" id="MobiDB-lite"/>
    </source>
</evidence>
<keyword evidence="3" id="KW-0813">Transport</keyword>
<dbReference type="GO" id="GO:0051028">
    <property type="term" value="P:mRNA transport"/>
    <property type="evidence" value="ECO:0007669"/>
    <property type="project" value="UniProtKB-KW"/>
</dbReference>
<feature type="region of interest" description="Disordered" evidence="10">
    <location>
        <begin position="37"/>
        <end position="239"/>
    </location>
</feature>
<keyword evidence="7" id="KW-0811">Translocation</keyword>
<sequence>MTGGFGQPAASGGFGQAASGGFGQASGATGGFGQPAAGGGFGQAGRGMTGGFGQPAASGGFGQAASGGFGQPSGTTGGFGQASGATGGFGQPAAAGGFGQAGRGTTGGFGQPSGTTGVFGQPSGTTGGFGQASGATGGFGQPTAAGGFGQAGRGTTGGFGQPAAGGGFGQAASGGFGQAGRGTTGGFGQPAASGGFGQAASGGFGQASGTTGGFGQPAAAGGGFGQAGRGTTGGFGQPAAAGGFGQAASGGFGQAGRGTTGGFGQPAAAGGFGQAASGGFGQASGTTGGFGQPAAAGGFGQAGRGTTGGFGQPAAGGGFGQAASGGFGQAGRGTTGGFGQPAAAGGFGQPSGTTSGFGQPAAGGGFGQPSGTTGGFGQPAAAGGFGQPSGTTSGFGQPAAAGGFGQPSGTTGGFGQPAAGGGFGQAGRGMTFGTTAGGYTSVGIGAGLGQLPGAGAATNMATDPSVMATALLSLPEFADKPYGNVLLFAPEEQQKPLATPAAADTSTIPVIPASVLHYQERIRLDTLGSSANAILKQQPASFSISRLSATELYELLSSSKVNLGAPADDSYEGCSGINSTFIGATDASGSDVPMHVPVCENTDYILDPPLRALQELSAQQLQNVPHFSVYRRDGKCSIHFLEPVNLVRCDISEVLELRPNGEVSLYPNADTRPSRGHGLNVRARVVVHGVIRTTSCDLSDRCRNSGLLFESYDREMGTWVYIVNADDAELGALEGGAGVREPEDDYVGIEKLSDDDGADNGAETATPQSTSGSPPQEHGFQLANARQSRAMSSVSASRLSQPADKALILPQRNHKVSLRRQVVLPLSDKATRGGTDFTLPFELPNTSEEIQNDRKGAPVIRDGYAKTHGPIYVVRKNDSRIYEMCPAVVSQGAVFSLARSFRCGWSVGGFLAAPAFAWLRDGTEGNGTAAEVHGAGVTIETPYFAHATSNHYLQGCAISVLRTLCRFIHVTAEAVADVRGCFPFVEVNLCREGGVTSLSSEKLNHLMLAVDAVQCDRRSAVGEFTARQAKTVLRLLDALYGLPDADKAESNAIVEKQYLTQLRRRNLNTWLKAELEFMDSWSGADVNLNPAQLLLHKLLCHKLRDAVSIARENGSSELARVLGICGDGNQFGSYVHVSDPKELNMDANIRQRVVSLLSGIVEPFVSQPRYQRSPGVSNGSSGDAAQVAVVPLAPTWKQLLGIFAFYGCTPDTSAEETIVAFLERLRAPSSRSETPFPPYADHIPPTTLNTSRGRDFLARGDEFPDAALSLLEGFAAGVSPVSSALHPHASSYCAMDHLVPFLILIAVRALKLERTPTYRDAETKALLGFASALECLTDLWFWALIPLHMISDARSRAFAVENCLRRNAQRFAASGSKENVDFKNVVELLRVDMRLLEVQRPPETISVEKPLNAPGLRTHASLHEAINKFSRAFLKR</sequence>
<dbReference type="Pfam" id="PF12110">
    <property type="entry name" value="Nup96"/>
    <property type="match status" value="1"/>
</dbReference>
<dbReference type="GO" id="GO:0006606">
    <property type="term" value="P:protein import into nucleus"/>
    <property type="evidence" value="ECO:0007669"/>
    <property type="project" value="TreeGrafter"/>
</dbReference>
<dbReference type="InterPro" id="IPR036903">
    <property type="entry name" value="Nup98_auto-Pept-S59_dom_sf"/>
</dbReference>
<feature type="region of interest" description="Disordered" evidence="10">
    <location>
        <begin position="749"/>
        <end position="798"/>
    </location>
</feature>
<evidence type="ECO:0000256" key="3">
    <source>
        <dbReference type="ARBA" id="ARBA00022448"/>
    </source>
</evidence>
<comment type="subcellular location">
    <subcellularLocation>
        <location evidence="1">Nucleus</location>
        <location evidence="1">Nuclear pore complex</location>
    </subcellularLocation>
</comment>
<feature type="compositionally biased region" description="Acidic residues" evidence="10">
    <location>
        <begin position="749"/>
        <end position="758"/>
    </location>
</feature>
<keyword evidence="9" id="KW-0539">Nucleus</keyword>
<evidence type="ECO:0000256" key="1">
    <source>
        <dbReference type="ARBA" id="ARBA00004567"/>
    </source>
</evidence>
<evidence type="ECO:0000256" key="9">
    <source>
        <dbReference type="ARBA" id="ARBA00023242"/>
    </source>
</evidence>
<dbReference type="InterPro" id="IPR007230">
    <property type="entry name" value="Nup98_auto-Pept-S59_dom"/>
</dbReference>
<feature type="compositionally biased region" description="Gly residues" evidence="10">
    <location>
        <begin position="283"/>
        <end position="349"/>
    </location>
</feature>
<keyword evidence="5" id="KW-0509">mRNA transport</keyword>
<dbReference type="PROSITE" id="PS51434">
    <property type="entry name" value="NUP_C"/>
    <property type="match status" value="1"/>
</dbReference>
<evidence type="ECO:0000256" key="7">
    <source>
        <dbReference type="ARBA" id="ARBA00023010"/>
    </source>
</evidence>
<dbReference type="GO" id="GO:0008139">
    <property type="term" value="F:nuclear localization sequence binding"/>
    <property type="evidence" value="ECO:0007669"/>
    <property type="project" value="TreeGrafter"/>
</dbReference>
<accession>G0U9W8</accession>
<dbReference type="GO" id="GO:0017056">
    <property type="term" value="F:structural constituent of nuclear pore"/>
    <property type="evidence" value="ECO:0007669"/>
    <property type="project" value="InterPro"/>
</dbReference>
<dbReference type="InterPro" id="IPR021967">
    <property type="entry name" value="Nup98_C"/>
</dbReference>
<evidence type="ECO:0000256" key="5">
    <source>
        <dbReference type="ARBA" id="ARBA00022816"/>
    </source>
</evidence>
<feature type="domain" description="Peptidase S59" evidence="11">
    <location>
        <begin position="601"/>
        <end position="726"/>
    </location>
</feature>